<sequence length="205" mass="23524">MDIQNIPKAYASERLIYRALENNEQDTAYIFKFHENDPFNTALADHSLLRPRNKKSSEELISALQKCALSVMICLSPSEAKSQDIDSSNPVPIGFAILGWGGIPAGREHHRRTSLGLTLSEPYHNKGYGSESINWLLDWAFRFGGYHRVGLATVGFNKRAQRVYTKLGFKEEGRERETFYLDRKWYDMINYGMLEQEWAALRGVE</sequence>
<name>A0A0M9EQA2_FUSLA</name>
<dbReference type="PANTHER" id="PTHR43792:SF8">
    <property type="entry name" value="[RIBOSOMAL PROTEIN US5]-ALANINE N-ACETYLTRANSFERASE"/>
    <property type="match status" value="1"/>
</dbReference>
<dbReference type="AlphaFoldDB" id="A0A0M9EQA2"/>
<evidence type="ECO:0000259" key="4">
    <source>
        <dbReference type="PROSITE" id="PS51186"/>
    </source>
</evidence>
<dbReference type="GO" id="GO:0016747">
    <property type="term" value="F:acyltransferase activity, transferring groups other than amino-acyl groups"/>
    <property type="evidence" value="ECO:0007669"/>
    <property type="project" value="InterPro"/>
</dbReference>
<dbReference type="InterPro" id="IPR051531">
    <property type="entry name" value="N-acetyltransferase"/>
</dbReference>
<evidence type="ECO:0000313" key="6">
    <source>
        <dbReference type="Proteomes" id="UP000037904"/>
    </source>
</evidence>
<dbReference type="OrthoDB" id="64477at2759"/>
<keyword evidence="2" id="KW-0012">Acyltransferase</keyword>
<organism evidence="5 6">
    <name type="scientific">Fusarium langsethiae</name>
    <dbReference type="NCBI Taxonomy" id="179993"/>
    <lineage>
        <taxon>Eukaryota</taxon>
        <taxon>Fungi</taxon>
        <taxon>Dikarya</taxon>
        <taxon>Ascomycota</taxon>
        <taxon>Pezizomycotina</taxon>
        <taxon>Sordariomycetes</taxon>
        <taxon>Hypocreomycetidae</taxon>
        <taxon>Hypocreales</taxon>
        <taxon>Nectriaceae</taxon>
        <taxon>Fusarium</taxon>
    </lineage>
</organism>
<proteinExistence type="inferred from homology"/>
<dbReference type="InterPro" id="IPR000182">
    <property type="entry name" value="GNAT_dom"/>
</dbReference>
<comment type="caution">
    <text evidence="5">The sequence shown here is derived from an EMBL/GenBank/DDBJ whole genome shotgun (WGS) entry which is preliminary data.</text>
</comment>
<gene>
    <name evidence="5" type="ORF">FLAG1_09506</name>
</gene>
<dbReference type="InterPro" id="IPR016181">
    <property type="entry name" value="Acyl_CoA_acyltransferase"/>
</dbReference>
<accession>A0A0M9EQA2</accession>
<protein>
    <submittedName>
        <fullName evidence="5">Gnat family protein</fullName>
    </submittedName>
</protein>
<dbReference type="Pfam" id="PF13302">
    <property type="entry name" value="Acetyltransf_3"/>
    <property type="match status" value="1"/>
</dbReference>
<dbReference type="PANTHER" id="PTHR43792">
    <property type="entry name" value="GNAT FAMILY, PUTATIVE (AFU_ORTHOLOGUE AFUA_3G00765)-RELATED-RELATED"/>
    <property type="match status" value="1"/>
</dbReference>
<keyword evidence="1" id="KW-0808">Transferase</keyword>
<dbReference type="PROSITE" id="PS51186">
    <property type="entry name" value="GNAT"/>
    <property type="match status" value="1"/>
</dbReference>
<dbReference type="SUPFAM" id="SSF55729">
    <property type="entry name" value="Acyl-CoA N-acyltransferases (Nat)"/>
    <property type="match status" value="1"/>
</dbReference>
<dbReference type="Proteomes" id="UP000037904">
    <property type="component" value="Unassembled WGS sequence"/>
</dbReference>
<keyword evidence="6" id="KW-1185">Reference proteome</keyword>
<evidence type="ECO:0000256" key="3">
    <source>
        <dbReference type="ARBA" id="ARBA00038502"/>
    </source>
</evidence>
<feature type="domain" description="N-acetyltransferase" evidence="4">
    <location>
        <begin position="47"/>
        <end position="187"/>
    </location>
</feature>
<comment type="similarity">
    <text evidence="3">Belongs to the acetyltransferase family. RimJ subfamily.</text>
</comment>
<reference evidence="5 6" key="1">
    <citation type="submission" date="2015-04" db="EMBL/GenBank/DDBJ databases">
        <title>The draft genome sequence of Fusarium langsethiae, a T-2/HT-2 mycotoxin producer.</title>
        <authorList>
            <person name="Lysoe E."/>
            <person name="Divon H.H."/>
            <person name="Terzi V."/>
            <person name="Orru L."/>
            <person name="Lamontanara A."/>
            <person name="Kolseth A.-K."/>
            <person name="Frandsen R.J."/>
            <person name="Nielsen K."/>
            <person name="Thrane U."/>
        </authorList>
    </citation>
    <scope>NUCLEOTIDE SEQUENCE [LARGE SCALE GENOMIC DNA]</scope>
    <source>
        <strain evidence="5 6">Fl201059</strain>
    </source>
</reference>
<dbReference type="EMBL" id="JXCE01000374">
    <property type="protein sequence ID" value="KPA37673.1"/>
    <property type="molecule type" value="Genomic_DNA"/>
</dbReference>
<evidence type="ECO:0000256" key="1">
    <source>
        <dbReference type="ARBA" id="ARBA00022679"/>
    </source>
</evidence>
<evidence type="ECO:0000256" key="2">
    <source>
        <dbReference type="ARBA" id="ARBA00023315"/>
    </source>
</evidence>
<dbReference type="Gene3D" id="3.40.630.30">
    <property type="match status" value="1"/>
</dbReference>
<evidence type="ECO:0000313" key="5">
    <source>
        <dbReference type="EMBL" id="KPA37673.1"/>
    </source>
</evidence>